<dbReference type="RefSeq" id="WP_179645157.1">
    <property type="nucleotide sequence ID" value="NZ_BAAAYY010000046.1"/>
</dbReference>
<dbReference type="EMBL" id="JACCCC010000001">
    <property type="protein sequence ID" value="NYE49508.1"/>
    <property type="molecule type" value="Genomic_DNA"/>
</dbReference>
<dbReference type="Proteomes" id="UP000589036">
    <property type="component" value="Unassembled WGS sequence"/>
</dbReference>
<dbReference type="PANTHER" id="PTHR31272:SF4">
    <property type="entry name" value="CYTOCHROME C-TYPE BIOGENESIS PROTEIN HI_1454-RELATED"/>
    <property type="match status" value="1"/>
</dbReference>
<feature type="transmembrane region" description="Helical" evidence="6">
    <location>
        <begin position="64"/>
        <end position="87"/>
    </location>
</feature>
<protein>
    <submittedName>
        <fullName evidence="8">Cytochrome c-type biogenesis protein</fullName>
    </submittedName>
</protein>
<feature type="transmembrane region" description="Helical" evidence="6">
    <location>
        <begin position="221"/>
        <end position="247"/>
    </location>
</feature>
<evidence type="ECO:0000256" key="3">
    <source>
        <dbReference type="ARBA" id="ARBA00022692"/>
    </source>
</evidence>
<evidence type="ECO:0000256" key="5">
    <source>
        <dbReference type="ARBA" id="ARBA00023136"/>
    </source>
</evidence>
<organism evidence="8 9">
    <name type="scientific">Spinactinospora alkalitolerans</name>
    <dbReference type="NCBI Taxonomy" id="687207"/>
    <lineage>
        <taxon>Bacteria</taxon>
        <taxon>Bacillati</taxon>
        <taxon>Actinomycetota</taxon>
        <taxon>Actinomycetes</taxon>
        <taxon>Streptosporangiales</taxon>
        <taxon>Nocardiopsidaceae</taxon>
        <taxon>Spinactinospora</taxon>
    </lineage>
</organism>
<accession>A0A852U002</accession>
<sequence length="254" mass="26341">MDISQIVTAGPLLLAIPLALAAGAITFLSPCCLPLVPGYLSYVTGMSGTEGQQRAATGTLRGRTVLGTLLFTAGFSGLFAAYGAFFGSLGGLLLEYQDVMVRVLGTITILLGLMFMGAFQRIPWTARSLKPQIQPRGGVAGAPLLGVLFGLGWTPCMGPTLAAVLALSTASGSAGRGAFLAFVYGLGVGLPFLIAAVTLTKTMRALGWARRHARAVTRMGGAMLMLVGIAQVSGVWTAFILAMQQWVGGYELPL</sequence>
<dbReference type="AlphaFoldDB" id="A0A852U002"/>
<dbReference type="GO" id="GO:0016020">
    <property type="term" value="C:membrane"/>
    <property type="evidence" value="ECO:0007669"/>
    <property type="project" value="UniProtKB-SubCell"/>
</dbReference>
<dbReference type="InterPro" id="IPR003834">
    <property type="entry name" value="Cyt_c_assmbl_TM_dom"/>
</dbReference>
<reference evidence="8 9" key="1">
    <citation type="submission" date="2020-07" db="EMBL/GenBank/DDBJ databases">
        <title>Sequencing the genomes of 1000 actinobacteria strains.</title>
        <authorList>
            <person name="Klenk H.-P."/>
        </authorList>
    </citation>
    <scope>NUCLEOTIDE SEQUENCE [LARGE SCALE GENOMIC DNA]</scope>
    <source>
        <strain evidence="8 9">CXB654</strain>
    </source>
</reference>
<comment type="similarity">
    <text evidence="2">Belongs to the DsbD family.</text>
</comment>
<keyword evidence="3 6" id="KW-0812">Transmembrane</keyword>
<comment type="caution">
    <text evidence="8">The sequence shown here is derived from an EMBL/GenBank/DDBJ whole genome shotgun (WGS) entry which is preliminary data.</text>
</comment>
<feature type="transmembrane region" description="Helical" evidence="6">
    <location>
        <begin position="12"/>
        <end position="43"/>
    </location>
</feature>
<feature type="transmembrane region" description="Helical" evidence="6">
    <location>
        <begin position="179"/>
        <end position="200"/>
    </location>
</feature>
<evidence type="ECO:0000256" key="6">
    <source>
        <dbReference type="SAM" id="Phobius"/>
    </source>
</evidence>
<feature type="transmembrane region" description="Helical" evidence="6">
    <location>
        <begin position="140"/>
        <end position="167"/>
    </location>
</feature>
<comment type="subcellular location">
    <subcellularLocation>
        <location evidence="1">Membrane</location>
        <topology evidence="1">Multi-pass membrane protein</topology>
    </subcellularLocation>
</comment>
<evidence type="ECO:0000313" key="8">
    <source>
        <dbReference type="EMBL" id="NYE49508.1"/>
    </source>
</evidence>
<feature type="transmembrane region" description="Helical" evidence="6">
    <location>
        <begin position="99"/>
        <end position="119"/>
    </location>
</feature>
<name>A0A852U002_9ACTN</name>
<dbReference type="InterPro" id="IPR051790">
    <property type="entry name" value="Cytochrome_c-biogenesis_DsbD"/>
</dbReference>
<dbReference type="PANTHER" id="PTHR31272">
    <property type="entry name" value="CYTOCHROME C-TYPE BIOGENESIS PROTEIN HI_1454-RELATED"/>
    <property type="match status" value="1"/>
</dbReference>
<keyword evidence="5 6" id="KW-0472">Membrane</keyword>
<keyword evidence="9" id="KW-1185">Reference proteome</keyword>
<evidence type="ECO:0000256" key="4">
    <source>
        <dbReference type="ARBA" id="ARBA00022989"/>
    </source>
</evidence>
<evidence type="ECO:0000313" key="9">
    <source>
        <dbReference type="Proteomes" id="UP000589036"/>
    </source>
</evidence>
<keyword evidence="4 6" id="KW-1133">Transmembrane helix</keyword>
<dbReference type="Pfam" id="PF02683">
    <property type="entry name" value="DsbD_TM"/>
    <property type="match status" value="1"/>
</dbReference>
<proteinExistence type="inferred from homology"/>
<evidence type="ECO:0000256" key="1">
    <source>
        <dbReference type="ARBA" id="ARBA00004141"/>
    </source>
</evidence>
<feature type="domain" description="Cytochrome C biogenesis protein transmembrane" evidence="7">
    <location>
        <begin position="13"/>
        <end position="227"/>
    </location>
</feature>
<dbReference type="GO" id="GO:0017004">
    <property type="term" value="P:cytochrome complex assembly"/>
    <property type="evidence" value="ECO:0007669"/>
    <property type="project" value="InterPro"/>
</dbReference>
<evidence type="ECO:0000259" key="7">
    <source>
        <dbReference type="Pfam" id="PF02683"/>
    </source>
</evidence>
<evidence type="ECO:0000256" key="2">
    <source>
        <dbReference type="ARBA" id="ARBA00006143"/>
    </source>
</evidence>
<gene>
    <name evidence="8" type="ORF">HDA32_004628</name>
</gene>